<reference evidence="3" key="1">
    <citation type="journal article" date="2015" name="Chem. Biol.">
        <title>Structure, bioactivity, and resistance mechanism of streptomonomicin, an unusual lasso Peptide from an understudied halophilic actinomycete.</title>
        <authorList>
            <person name="Metelev M."/>
            <person name="Tietz J.I."/>
            <person name="Melby J.O."/>
            <person name="Blair P.M."/>
            <person name="Zhu L."/>
            <person name="Livnat I."/>
            <person name="Severinov K."/>
            <person name="Mitchell D.A."/>
        </authorList>
    </citation>
    <scope>NUCLEOTIDE SEQUENCE [LARGE SCALE GENOMIC DNA]</scope>
    <source>
        <strain evidence="3">YIM 90003</strain>
    </source>
</reference>
<dbReference type="Gene3D" id="1.10.1740.70">
    <property type="entry name" value="ChaB"/>
    <property type="match status" value="1"/>
</dbReference>
<proteinExistence type="predicted"/>
<sequence>MPARDELPGTLQRSPRGAQETWIKAHDSAVDTYGEGERAHRVAFAALKHEYEKVGDRWKPKEDRGPSDKQAANPKAPKQRGGDEPTAGGVDANASKEHLYERAREVGVEGRSKMNKRQLVEALQKASRSKTREARRS</sequence>
<evidence type="ECO:0000313" key="2">
    <source>
        <dbReference type="EMBL" id="KIH99145.1"/>
    </source>
</evidence>
<dbReference type="SUPFAM" id="SSF140376">
    <property type="entry name" value="ChaB-like"/>
    <property type="match status" value="1"/>
</dbReference>
<comment type="caution">
    <text evidence="2">The sequence shown here is derived from an EMBL/GenBank/DDBJ whole genome shotgun (WGS) entry which is preliminary data.</text>
</comment>
<feature type="compositionally biased region" description="Basic and acidic residues" evidence="1">
    <location>
        <begin position="94"/>
        <end position="112"/>
    </location>
</feature>
<feature type="compositionally biased region" description="Basic and acidic residues" evidence="1">
    <location>
        <begin position="50"/>
        <end position="67"/>
    </location>
</feature>
<evidence type="ECO:0000256" key="1">
    <source>
        <dbReference type="SAM" id="MobiDB-lite"/>
    </source>
</evidence>
<dbReference type="InterPro" id="IPR037205">
    <property type="entry name" value="ChaB_sf"/>
</dbReference>
<accession>A0A0C2JJR2</accession>
<dbReference type="Proteomes" id="UP000031675">
    <property type="component" value="Unassembled WGS sequence"/>
</dbReference>
<protein>
    <submittedName>
        <fullName evidence="2">Cation transport regulator ChaB</fullName>
    </submittedName>
</protein>
<organism evidence="2 3">
    <name type="scientific">Streptomonospora alba</name>
    <dbReference type="NCBI Taxonomy" id="183763"/>
    <lineage>
        <taxon>Bacteria</taxon>
        <taxon>Bacillati</taxon>
        <taxon>Actinomycetota</taxon>
        <taxon>Actinomycetes</taxon>
        <taxon>Streptosporangiales</taxon>
        <taxon>Nocardiopsidaceae</taxon>
        <taxon>Streptomonospora</taxon>
    </lineage>
</organism>
<dbReference type="OrthoDB" id="3731224at2"/>
<dbReference type="InterPro" id="IPR009317">
    <property type="entry name" value="ChaB"/>
</dbReference>
<gene>
    <name evidence="2" type="ORF">LP52_08330</name>
</gene>
<dbReference type="AlphaFoldDB" id="A0A0C2JJR2"/>
<dbReference type="Pfam" id="PF06150">
    <property type="entry name" value="ChaB"/>
    <property type="match status" value="1"/>
</dbReference>
<evidence type="ECO:0000313" key="3">
    <source>
        <dbReference type="Proteomes" id="UP000031675"/>
    </source>
</evidence>
<dbReference type="EMBL" id="JROO01000014">
    <property type="protein sequence ID" value="KIH99145.1"/>
    <property type="molecule type" value="Genomic_DNA"/>
</dbReference>
<dbReference type="RefSeq" id="WP_040272209.1">
    <property type="nucleotide sequence ID" value="NZ_JROO01000014.1"/>
</dbReference>
<keyword evidence="3" id="KW-1185">Reference proteome</keyword>
<feature type="region of interest" description="Disordered" evidence="1">
    <location>
        <begin position="50"/>
        <end position="137"/>
    </location>
</feature>
<dbReference type="STRING" id="183763.LP52_08330"/>
<feature type="region of interest" description="Disordered" evidence="1">
    <location>
        <begin position="1"/>
        <end position="21"/>
    </location>
</feature>
<name>A0A0C2JJR2_9ACTN</name>